<dbReference type="RefSeq" id="WP_166585484.1">
    <property type="nucleotide sequence ID" value="NZ_WWEO01000041.1"/>
</dbReference>
<name>A0A966DTN2_9SPHI</name>
<gene>
    <name evidence="1" type="ORF">GSY63_09135</name>
</gene>
<comment type="caution">
    <text evidence="1">The sequence shown here is derived from an EMBL/GenBank/DDBJ whole genome shotgun (WGS) entry which is preliminary data.</text>
</comment>
<reference evidence="1" key="2">
    <citation type="submission" date="2020-10" db="EMBL/GenBank/DDBJ databases">
        <title>Mucilaginibacter sp. nov., isolated from soil.</title>
        <authorList>
            <person name="Jeon C.O."/>
        </authorList>
    </citation>
    <scope>NUCLEOTIDE SEQUENCE</scope>
    <source>
        <strain evidence="1">R11</strain>
    </source>
</reference>
<reference evidence="1" key="1">
    <citation type="submission" date="2020-01" db="EMBL/GenBank/DDBJ databases">
        <authorList>
            <person name="Seo Y.L."/>
        </authorList>
    </citation>
    <scope>NUCLEOTIDE SEQUENCE</scope>
    <source>
        <strain evidence="1">R11</strain>
    </source>
</reference>
<protein>
    <submittedName>
        <fullName evidence="1">Uncharacterized protein</fullName>
    </submittedName>
</protein>
<dbReference type="AlphaFoldDB" id="A0A966DTN2"/>
<evidence type="ECO:0000313" key="2">
    <source>
        <dbReference type="Proteomes" id="UP000638732"/>
    </source>
</evidence>
<keyword evidence="2" id="KW-1185">Reference proteome</keyword>
<dbReference type="EMBL" id="WWEO01000041">
    <property type="protein sequence ID" value="NCD69517.1"/>
    <property type="molecule type" value="Genomic_DNA"/>
</dbReference>
<sequence length="343" mass="38716">MTLISMINGHGFPVIISDRAISEAGNKKPVILPSTNKHTSQNTPVIDFNVKTIIIQDVLCVAFAGNVTGIKQLQADISDYFLYRRVNKGNLKELLGTLKYNDDVSVLFAIGGPEFSNNQIMVVYKGNWLNDQSRENLDVLSCGSGAEAWTKHLVENSGYLDESEISVHFCKQRALLTCISFLNQERQSITNLMDGWGGGFDVVYYDKGVFHRFDQLTYAFHVVKVEQPTQIAPISLIHNSYQNGNAIVRHLTADGYQNYLIPQFNERFPRLEEDPNCISRDIVTCIRLLKDGGSYCDLVVLIWDNDPQAAPYFYTTRKDNNFGVLFSDIYIKKVREAISSYLA</sequence>
<organism evidence="1 2">
    <name type="scientific">Mucilaginibacter agri</name>
    <dbReference type="NCBI Taxonomy" id="2695265"/>
    <lineage>
        <taxon>Bacteria</taxon>
        <taxon>Pseudomonadati</taxon>
        <taxon>Bacteroidota</taxon>
        <taxon>Sphingobacteriia</taxon>
        <taxon>Sphingobacteriales</taxon>
        <taxon>Sphingobacteriaceae</taxon>
        <taxon>Mucilaginibacter</taxon>
    </lineage>
</organism>
<accession>A0A966DTN2</accession>
<proteinExistence type="predicted"/>
<dbReference type="Proteomes" id="UP000638732">
    <property type="component" value="Unassembled WGS sequence"/>
</dbReference>
<evidence type="ECO:0000313" key="1">
    <source>
        <dbReference type="EMBL" id="NCD69517.1"/>
    </source>
</evidence>